<feature type="domain" description="F-box" evidence="1">
    <location>
        <begin position="11"/>
        <end position="47"/>
    </location>
</feature>
<accession>A0A076YGU5</accession>
<dbReference type="InterPro" id="IPR017451">
    <property type="entry name" value="F-box-assoc_interact_dom"/>
</dbReference>
<evidence type="ECO:0000259" key="2">
    <source>
        <dbReference type="Pfam" id="PF07734"/>
    </source>
</evidence>
<feature type="domain" description="F-box associated beta-propeller type 1" evidence="2">
    <location>
        <begin position="86"/>
        <end position="362"/>
    </location>
</feature>
<dbReference type="Pfam" id="PF07734">
    <property type="entry name" value="FBA_1"/>
    <property type="match status" value="1"/>
</dbReference>
<protein>
    <submittedName>
        <fullName evidence="3">S12-locus SLFlike1 protein</fullName>
    </submittedName>
</protein>
<dbReference type="SUPFAM" id="SSF81383">
    <property type="entry name" value="F-box domain"/>
    <property type="match status" value="1"/>
</dbReference>
<dbReference type="PANTHER" id="PTHR31672:SF13">
    <property type="entry name" value="F-BOX PROTEIN CPR30-LIKE"/>
    <property type="match status" value="1"/>
</dbReference>
<gene>
    <name evidence="3" type="primary">S12-SLFlike1</name>
</gene>
<dbReference type="InterPro" id="IPR006527">
    <property type="entry name" value="F-box-assoc_dom_typ1"/>
</dbReference>
<dbReference type="PANTHER" id="PTHR31672">
    <property type="entry name" value="BNACNNG10540D PROTEIN"/>
    <property type="match status" value="1"/>
</dbReference>
<evidence type="ECO:0000259" key="1">
    <source>
        <dbReference type="Pfam" id="PF00646"/>
    </source>
</evidence>
<dbReference type="AlphaFoldDB" id="A0A076YGU5"/>
<name>A0A076YGU5_PETIN</name>
<dbReference type="Pfam" id="PF00646">
    <property type="entry name" value="F-box"/>
    <property type="match status" value="1"/>
</dbReference>
<dbReference type="InterPro" id="IPR036047">
    <property type="entry name" value="F-box-like_dom_sf"/>
</dbReference>
<dbReference type="InterPro" id="IPR001810">
    <property type="entry name" value="F-box_dom"/>
</dbReference>
<dbReference type="Gene3D" id="1.20.1280.50">
    <property type="match status" value="1"/>
</dbReference>
<sequence>MEEVDKQRIRVPHDVMIGIFKRLPAKSLMRFKCIFKTWYNLICCPDFISIHYNYQCRSSHFILLKRYDETEKIDSIYYGINTISFHSNDESLKSVAPNIEYCDNYIGVTITGPSNGIVCISSYRSTVLYNPTLREFFEMPPSILPYSPHLSPGKELNFWVIMTMGIGFDSYTNDYKVTRILSPHEEYEMEDEDNYYKLVSKVEVYNLSTNSWRKIEDLQCLVDPWRCFNVLINGAFHWRGTNISPGDDNWIVSFNFSTELFYNILFPEGLDIEQDKSLVILNESLALICYTKIFYPENVVINQTIDIWLMKKYPMRESWIKEFRVGPIVIEKPLSIWMNDTELMMESSSGKLASCNLFCGETKDLGMSCVPNTLEVVDYKESLISIIKEREKWCKDHGHPCYIDYNH</sequence>
<evidence type="ECO:0000313" key="3">
    <source>
        <dbReference type="EMBL" id="AIK66490.1"/>
    </source>
</evidence>
<dbReference type="NCBIfam" id="TIGR01640">
    <property type="entry name" value="F_box_assoc_1"/>
    <property type="match status" value="1"/>
</dbReference>
<dbReference type="InterPro" id="IPR050796">
    <property type="entry name" value="SCF_F-box_component"/>
</dbReference>
<dbReference type="EMBL" id="KJ670467">
    <property type="protein sequence ID" value="AIK66490.1"/>
    <property type="molecule type" value="mRNA"/>
</dbReference>
<organism evidence="3">
    <name type="scientific">Petunia integrifolia subsp. inflata</name>
    <dbReference type="NCBI Taxonomy" id="212142"/>
    <lineage>
        <taxon>Eukaryota</taxon>
        <taxon>Viridiplantae</taxon>
        <taxon>Streptophyta</taxon>
        <taxon>Embryophyta</taxon>
        <taxon>Tracheophyta</taxon>
        <taxon>Spermatophyta</taxon>
        <taxon>Magnoliopsida</taxon>
        <taxon>eudicotyledons</taxon>
        <taxon>Gunneridae</taxon>
        <taxon>Pentapetalae</taxon>
        <taxon>asterids</taxon>
        <taxon>lamiids</taxon>
        <taxon>Solanales</taxon>
        <taxon>Solanaceae</taxon>
        <taxon>Petunioideae</taxon>
        <taxon>Petunia</taxon>
    </lineage>
</organism>
<reference evidence="3" key="1">
    <citation type="journal article" date="2014" name="Plant Cell">
        <title>Transcriptome Analysis Reveals the Same 17 S-Locus F-Box Genes in Two Haplotypes of the Self-Incompatibility Locus of Petunia inflata.</title>
        <authorList>
            <person name="Williams J.S."/>
            <person name="Der J.P."/>
            <person name="Depamphilis C.W."/>
            <person name="Kao T.H."/>
        </authorList>
    </citation>
    <scope>NUCLEOTIDE SEQUENCE</scope>
</reference>
<proteinExistence type="evidence at transcript level"/>